<evidence type="ECO:0000259" key="2">
    <source>
        <dbReference type="Pfam" id="PF13449"/>
    </source>
</evidence>
<gene>
    <name evidence="3" type="ORF">OQ273_22395</name>
</gene>
<feature type="domain" description="Phytase-like" evidence="2">
    <location>
        <begin position="67"/>
        <end position="318"/>
    </location>
</feature>
<keyword evidence="4" id="KW-1185">Reference proteome</keyword>
<reference evidence="3" key="1">
    <citation type="submission" date="2022-11" db="EMBL/GenBank/DDBJ databases">
        <title>Draft genome sequence of Hoeflea poritis E7-10 and Hoeflea prorocentri PM5-8, separated from scleractinian coral Porites lutea and marine dinoflagellate.</title>
        <authorList>
            <person name="Zhang G."/>
            <person name="Wei Q."/>
            <person name="Cai L."/>
        </authorList>
    </citation>
    <scope>NUCLEOTIDE SEQUENCE</scope>
    <source>
        <strain evidence="3">PM5-8</strain>
    </source>
</reference>
<dbReference type="RefSeq" id="WP_267993329.1">
    <property type="nucleotide sequence ID" value="NZ_JAPJZI010000002.1"/>
</dbReference>
<dbReference type="Proteomes" id="UP001151234">
    <property type="component" value="Unassembled WGS sequence"/>
</dbReference>
<dbReference type="Pfam" id="PF13449">
    <property type="entry name" value="Phytase-like"/>
    <property type="match status" value="1"/>
</dbReference>
<dbReference type="InterPro" id="IPR014567">
    <property type="entry name" value="UCP031900"/>
</dbReference>
<sequence length="337" mass="36869">MKILLRLALALGLAAVPVTAVARDDGVSRIEVEAQQIPRFRVRSDKTRFGDLDYLGGIEITSPNALLGGISGFRLMPDGVRFIGVLDTGHWMTGRIERGADGRLAGLADVDIAAMRDRGGDVVQQRYYVDAEGLAIDGDTVYVSFEREHRIEQHRLEDVPQSSPVRQVPQPIPLYEFRNNRGLEALAVAPLGTPLDGALVAVSEKSLNKKGDIFAAIVTGPKKGVFFVRRHPPFDVTDGDFLPNGDLLLLERRFSLAEGVGMRIRRIAAADIKPGATVDGDILIEADLGFQIDNMESLDVFESEDGSTRILLASDDNHSLLQRSLLLEFELADQDTN</sequence>
<keyword evidence="1" id="KW-0732">Signal</keyword>
<protein>
    <submittedName>
        <fullName evidence="3">Esterase-like activity of phytase family protein</fullName>
    </submittedName>
</protein>
<evidence type="ECO:0000256" key="1">
    <source>
        <dbReference type="SAM" id="SignalP"/>
    </source>
</evidence>
<proteinExistence type="predicted"/>
<organism evidence="3 4">
    <name type="scientific">Hoeflea prorocentri</name>
    <dbReference type="NCBI Taxonomy" id="1922333"/>
    <lineage>
        <taxon>Bacteria</taxon>
        <taxon>Pseudomonadati</taxon>
        <taxon>Pseudomonadota</taxon>
        <taxon>Alphaproteobacteria</taxon>
        <taxon>Hyphomicrobiales</taxon>
        <taxon>Rhizobiaceae</taxon>
        <taxon>Hoeflea</taxon>
    </lineage>
</organism>
<name>A0A9X3UNB2_9HYPH</name>
<dbReference type="PIRSF" id="PIRSF031900">
    <property type="entry name" value="UCP031900"/>
    <property type="match status" value="1"/>
</dbReference>
<evidence type="ECO:0000313" key="3">
    <source>
        <dbReference type="EMBL" id="MDA5401340.1"/>
    </source>
</evidence>
<evidence type="ECO:0000313" key="4">
    <source>
        <dbReference type="Proteomes" id="UP001151234"/>
    </source>
</evidence>
<feature type="chain" id="PRO_5040797650" evidence="1">
    <location>
        <begin position="23"/>
        <end position="337"/>
    </location>
</feature>
<accession>A0A9X3UNB2</accession>
<comment type="caution">
    <text evidence="3">The sequence shown here is derived from an EMBL/GenBank/DDBJ whole genome shotgun (WGS) entry which is preliminary data.</text>
</comment>
<dbReference type="InterPro" id="IPR027372">
    <property type="entry name" value="Phytase-like_dom"/>
</dbReference>
<dbReference type="AlphaFoldDB" id="A0A9X3UNB2"/>
<dbReference type="EMBL" id="JAPJZI010000002">
    <property type="protein sequence ID" value="MDA5401340.1"/>
    <property type="molecule type" value="Genomic_DNA"/>
</dbReference>
<feature type="signal peptide" evidence="1">
    <location>
        <begin position="1"/>
        <end position="22"/>
    </location>
</feature>